<sequence length="67" mass="7788">MSEYKPPQHVMDEWRRQCDCCQMCSEVPCDGVMAGDFCDNLCDCDDEYEDYRYCDNCGGDLCDCDML</sequence>
<evidence type="ECO:0000313" key="1">
    <source>
        <dbReference type="EMBL" id="KKM14633.1"/>
    </source>
</evidence>
<organism evidence="1">
    <name type="scientific">marine sediment metagenome</name>
    <dbReference type="NCBI Taxonomy" id="412755"/>
    <lineage>
        <taxon>unclassified sequences</taxon>
        <taxon>metagenomes</taxon>
        <taxon>ecological metagenomes</taxon>
    </lineage>
</organism>
<gene>
    <name evidence="1" type="ORF">LCGC14_1704200</name>
</gene>
<dbReference type="EMBL" id="LAZR01015103">
    <property type="protein sequence ID" value="KKM14633.1"/>
    <property type="molecule type" value="Genomic_DNA"/>
</dbReference>
<proteinExistence type="predicted"/>
<dbReference type="AlphaFoldDB" id="A0A0F9JXL8"/>
<reference evidence="1" key="1">
    <citation type="journal article" date="2015" name="Nature">
        <title>Complex archaea that bridge the gap between prokaryotes and eukaryotes.</title>
        <authorList>
            <person name="Spang A."/>
            <person name="Saw J.H."/>
            <person name="Jorgensen S.L."/>
            <person name="Zaremba-Niedzwiedzka K."/>
            <person name="Martijn J."/>
            <person name="Lind A.E."/>
            <person name="van Eijk R."/>
            <person name="Schleper C."/>
            <person name="Guy L."/>
            <person name="Ettema T.J."/>
        </authorList>
    </citation>
    <scope>NUCLEOTIDE SEQUENCE</scope>
</reference>
<comment type="caution">
    <text evidence="1">The sequence shown here is derived from an EMBL/GenBank/DDBJ whole genome shotgun (WGS) entry which is preliminary data.</text>
</comment>
<accession>A0A0F9JXL8</accession>
<name>A0A0F9JXL8_9ZZZZ</name>
<protein>
    <submittedName>
        <fullName evidence="1">Uncharacterized protein</fullName>
    </submittedName>
</protein>